<feature type="domain" description="Polysaccharide export protein N-terminal" evidence="3">
    <location>
        <begin position="44"/>
        <end position="143"/>
    </location>
</feature>
<dbReference type="Pfam" id="PF10531">
    <property type="entry name" value="SLBB"/>
    <property type="match status" value="1"/>
</dbReference>
<keyword evidence="6" id="KW-1185">Reference proteome</keyword>
<dbReference type="InterPro" id="IPR019554">
    <property type="entry name" value="Soluble_ligand-bd"/>
</dbReference>
<dbReference type="OrthoDB" id="662756at2"/>
<feature type="domain" description="Soluble ligand binding" evidence="4">
    <location>
        <begin position="148"/>
        <end position="199"/>
    </location>
</feature>
<dbReference type="HOGENOM" id="CLU_038343_1_0_10"/>
<organism evidence="5 6">
    <name type="scientific">Segatella maculosa OT 289</name>
    <dbReference type="NCBI Taxonomy" id="999422"/>
    <lineage>
        <taxon>Bacteria</taxon>
        <taxon>Pseudomonadati</taxon>
        <taxon>Bacteroidota</taxon>
        <taxon>Bacteroidia</taxon>
        <taxon>Bacteroidales</taxon>
        <taxon>Prevotellaceae</taxon>
        <taxon>Segatella</taxon>
    </lineage>
</organism>
<dbReference type="GO" id="GO:0015159">
    <property type="term" value="F:polysaccharide transmembrane transporter activity"/>
    <property type="evidence" value="ECO:0007669"/>
    <property type="project" value="InterPro"/>
</dbReference>
<dbReference type="InterPro" id="IPR003715">
    <property type="entry name" value="Poly_export_N"/>
</dbReference>
<evidence type="ECO:0000256" key="1">
    <source>
        <dbReference type="ARBA" id="ARBA00022729"/>
    </source>
</evidence>
<dbReference type="AlphaFoldDB" id="H1HJF3"/>
<dbReference type="PATRIC" id="fig|999422.3.peg.290"/>
<comment type="caution">
    <text evidence="5">The sequence shown here is derived from an EMBL/GenBank/DDBJ whole genome shotgun (WGS) entry which is preliminary data.</text>
</comment>
<sequence>MKETSFSLLILTAVLFLSSCSGSKKVAYFQNIDKVDLAASRGLYDAHIMPKDLLNIIVNTTDPQAAAPFNLGSGTFVGTDNQKVIGNVSALNYLVDNKGDINFPVIGKVHVGGLTKGECEDLIRNRLVPYLAKTENPVVTVRMASFHVTVAGEVRNPGVFPVTTEKMSIIEALAQAGDLTIYGKRDNVILLREKADGEKEYHRLNLNDANLINSPYYYLQQNDVLYVEPNKVQSQNSSIGNSTTLWFSFVGIVTSVASLLVNVLR</sequence>
<name>H1HJF3_9BACT</name>
<evidence type="ECO:0000313" key="5">
    <source>
        <dbReference type="EMBL" id="EHO73723.1"/>
    </source>
</evidence>
<proteinExistence type="predicted"/>
<dbReference type="RefSeq" id="WP_008563928.1">
    <property type="nucleotide sequence ID" value="NZ_JH594500.1"/>
</dbReference>
<accession>H1HJF3</accession>
<gene>
    <name evidence="5" type="ORF">HMPREF9944_00297</name>
</gene>
<dbReference type="Pfam" id="PF02563">
    <property type="entry name" value="Poly_export"/>
    <property type="match status" value="1"/>
</dbReference>
<reference evidence="5 6" key="1">
    <citation type="submission" date="2011-12" db="EMBL/GenBank/DDBJ databases">
        <title>The Genome Sequence of Prevotella maculosa OT 289.</title>
        <authorList>
            <consortium name="The Broad Institute Genome Sequencing Platform"/>
            <person name="Earl A."/>
            <person name="Ward D."/>
            <person name="Feldgarden M."/>
            <person name="Gevers D."/>
            <person name="Izard J."/>
            <person name="Blanton J.M."/>
            <person name="Mathney J."/>
            <person name="Tanner A.C."/>
            <person name="Dewhirst F.E."/>
            <person name="Young S.K."/>
            <person name="Zeng Q."/>
            <person name="Gargeya S."/>
            <person name="Fitzgerald M."/>
            <person name="Haas B."/>
            <person name="Abouelleil A."/>
            <person name="Alvarado L."/>
            <person name="Arachchi H.M."/>
            <person name="Berlin A."/>
            <person name="Chapman S.B."/>
            <person name="Gearin G."/>
            <person name="Goldberg J."/>
            <person name="Griggs A."/>
            <person name="Gujja S."/>
            <person name="Hansen M."/>
            <person name="Heiman D."/>
            <person name="Howarth C."/>
            <person name="Larimer J."/>
            <person name="Lui A."/>
            <person name="MacDonald P.J.P."/>
            <person name="McCowen C."/>
            <person name="Montmayeur A."/>
            <person name="Murphy C."/>
            <person name="Neiman D."/>
            <person name="Pearson M."/>
            <person name="Priest M."/>
            <person name="Roberts A."/>
            <person name="Saif S."/>
            <person name="Shea T."/>
            <person name="Sisk P."/>
            <person name="Stolte C."/>
            <person name="Sykes S."/>
            <person name="Wortman J."/>
            <person name="Nusbaum C."/>
            <person name="Birren B."/>
        </authorList>
    </citation>
    <scope>NUCLEOTIDE SEQUENCE [LARGE SCALE GENOMIC DNA]</scope>
    <source>
        <strain evidence="5 6">OT 289</strain>
    </source>
</reference>
<dbReference type="STRING" id="999422.HMPREF9944_00297"/>
<dbReference type="PANTHER" id="PTHR33619">
    <property type="entry name" value="POLYSACCHARIDE EXPORT PROTEIN GFCE-RELATED"/>
    <property type="match status" value="1"/>
</dbReference>
<evidence type="ECO:0000259" key="4">
    <source>
        <dbReference type="Pfam" id="PF10531"/>
    </source>
</evidence>
<feature type="transmembrane region" description="Helical" evidence="2">
    <location>
        <begin position="245"/>
        <end position="264"/>
    </location>
</feature>
<evidence type="ECO:0000259" key="3">
    <source>
        <dbReference type="Pfam" id="PF02563"/>
    </source>
</evidence>
<dbReference type="InterPro" id="IPR049712">
    <property type="entry name" value="Poly_export"/>
</dbReference>
<dbReference type="Gene3D" id="3.10.560.10">
    <property type="entry name" value="Outer membrane lipoprotein wza domain like"/>
    <property type="match status" value="1"/>
</dbReference>
<dbReference type="PANTHER" id="PTHR33619:SF3">
    <property type="entry name" value="POLYSACCHARIDE EXPORT PROTEIN GFCE-RELATED"/>
    <property type="match status" value="1"/>
</dbReference>
<keyword evidence="2" id="KW-1133">Transmembrane helix</keyword>
<dbReference type="PROSITE" id="PS51257">
    <property type="entry name" value="PROKAR_LIPOPROTEIN"/>
    <property type="match status" value="1"/>
</dbReference>
<dbReference type="EMBL" id="AGEK01000014">
    <property type="protein sequence ID" value="EHO73723.1"/>
    <property type="molecule type" value="Genomic_DNA"/>
</dbReference>
<dbReference type="Proteomes" id="UP000003167">
    <property type="component" value="Unassembled WGS sequence"/>
</dbReference>
<keyword evidence="2" id="KW-0472">Membrane</keyword>
<protein>
    <submittedName>
        <fullName evidence="5">Uncharacterized protein</fullName>
    </submittedName>
</protein>
<evidence type="ECO:0000313" key="6">
    <source>
        <dbReference type="Proteomes" id="UP000003167"/>
    </source>
</evidence>
<keyword evidence="1" id="KW-0732">Signal</keyword>
<evidence type="ECO:0000256" key="2">
    <source>
        <dbReference type="SAM" id="Phobius"/>
    </source>
</evidence>
<keyword evidence="2" id="KW-0812">Transmembrane</keyword>